<dbReference type="OrthoDB" id="370208at2"/>
<gene>
    <name evidence="1" type="ORF">EXM22_17770</name>
</gene>
<protein>
    <recommendedName>
        <fullName evidence="3">DUF3108 domain-containing protein</fullName>
    </recommendedName>
</protein>
<dbReference type="EMBL" id="CP036150">
    <property type="protein sequence ID" value="QEN09740.1"/>
    <property type="molecule type" value="Genomic_DNA"/>
</dbReference>
<evidence type="ECO:0008006" key="3">
    <source>
        <dbReference type="Google" id="ProtNLM"/>
    </source>
</evidence>
<proteinExistence type="predicted"/>
<name>A0A5C1QRY7_9SPIO</name>
<evidence type="ECO:0000313" key="2">
    <source>
        <dbReference type="Proteomes" id="UP000324209"/>
    </source>
</evidence>
<dbReference type="Proteomes" id="UP000324209">
    <property type="component" value="Chromosome"/>
</dbReference>
<organism evidence="1 2">
    <name type="scientific">Oceanispirochaeta crateris</name>
    <dbReference type="NCBI Taxonomy" id="2518645"/>
    <lineage>
        <taxon>Bacteria</taxon>
        <taxon>Pseudomonadati</taxon>
        <taxon>Spirochaetota</taxon>
        <taxon>Spirochaetia</taxon>
        <taxon>Spirochaetales</taxon>
        <taxon>Spirochaetaceae</taxon>
        <taxon>Oceanispirochaeta</taxon>
    </lineage>
</organism>
<dbReference type="KEGG" id="ock:EXM22_17770"/>
<evidence type="ECO:0000313" key="1">
    <source>
        <dbReference type="EMBL" id="QEN09740.1"/>
    </source>
</evidence>
<sequence>MIRYIWTLCVFMFCGTVLYAGSPLKDPMIPDHEHVQYTIRSADKVSTLILNVEHGTIRGHQSYSISTISDSQNMSLEILRDGLLPLKNVRLQKDGRSDFLTTSEIGAIPVLYDDEILIVDFNDLSHVLRGYPFDHPRTLGIVFPYQVRDEKRKMSFMIKYVKSETINLQGGSYNSYKLQLAAQLSGGLSVFSGMIPKTYFWYSQEAPHTLLRYEGGTGPGGDEEIIMEMVHYRIDG</sequence>
<keyword evidence="2" id="KW-1185">Reference proteome</keyword>
<accession>A0A5C1QRY7</accession>
<reference evidence="1 2" key="1">
    <citation type="submission" date="2019-02" db="EMBL/GenBank/DDBJ databases">
        <title>Complete Genome Sequence and Methylome Analysis of free living Spirochaetas.</title>
        <authorList>
            <person name="Fomenkov A."/>
            <person name="Dubinina G."/>
            <person name="Leshcheva N."/>
            <person name="Mikheeva N."/>
            <person name="Grabovich M."/>
            <person name="Vincze T."/>
            <person name="Roberts R.J."/>
        </authorList>
    </citation>
    <scope>NUCLEOTIDE SEQUENCE [LARGE SCALE GENOMIC DNA]</scope>
    <source>
        <strain evidence="1 2">K2</strain>
    </source>
</reference>
<dbReference type="AlphaFoldDB" id="A0A5C1QRY7"/>